<dbReference type="Proteomes" id="UP000675940">
    <property type="component" value="Unassembled WGS sequence"/>
</dbReference>
<reference evidence="1" key="1">
    <citation type="submission" date="2021-03" db="EMBL/GenBank/DDBJ databases">
        <title>Sagittula salina sp. nov. strain M10.9X isolated from the marine waste.</title>
        <authorList>
            <person name="Satari L."/>
            <person name="Molina-Menor E."/>
            <person name="Vidal-Verdu A."/>
            <person name="Pascual J."/>
            <person name="Pereto J."/>
            <person name="Porcar M."/>
        </authorList>
    </citation>
    <scope>NUCLEOTIDE SEQUENCE</scope>
    <source>
        <strain evidence="1">M10.9X</strain>
    </source>
</reference>
<organism evidence="1 2">
    <name type="scientific">Sagittula salina</name>
    <dbReference type="NCBI Taxonomy" id="2820268"/>
    <lineage>
        <taxon>Bacteria</taxon>
        <taxon>Pseudomonadati</taxon>
        <taxon>Pseudomonadota</taxon>
        <taxon>Alphaproteobacteria</taxon>
        <taxon>Rhodobacterales</taxon>
        <taxon>Roseobacteraceae</taxon>
        <taxon>Sagittula</taxon>
    </lineage>
</organism>
<dbReference type="EMBL" id="JAGISH010000008">
    <property type="protein sequence ID" value="MBP0483824.1"/>
    <property type="molecule type" value="Genomic_DNA"/>
</dbReference>
<gene>
    <name evidence="1" type="ORF">J5474_15170</name>
</gene>
<accession>A0A940MVU9</accession>
<dbReference type="AlphaFoldDB" id="A0A940MVU9"/>
<evidence type="ECO:0000313" key="2">
    <source>
        <dbReference type="Proteomes" id="UP000675940"/>
    </source>
</evidence>
<name>A0A940MVU9_9RHOB</name>
<proteinExistence type="predicted"/>
<keyword evidence="2" id="KW-1185">Reference proteome</keyword>
<dbReference type="RefSeq" id="WP_209361763.1">
    <property type="nucleotide sequence ID" value="NZ_JAGISH010000008.1"/>
</dbReference>
<sequence length="149" mass="17336">MEQPDWMEWVQWAQPVAAPKLVADMSLIPTHPGFYAFTEDPAPLRKHHVLYIGETGMAGGLRARLRSYLRADPTTTKVRHMGALFILHRRHQNIEARLVDPAHTGTIYVRWAPLMIARRARMDIETAMMQYYECHYNQRQMKSATPYDT</sequence>
<evidence type="ECO:0000313" key="1">
    <source>
        <dbReference type="EMBL" id="MBP0483824.1"/>
    </source>
</evidence>
<comment type="caution">
    <text evidence="1">The sequence shown here is derived from an EMBL/GenBank/DDBJ whole genome shotgun (WGS) entry which is preliminary data.</text>
</comment>
<protein>
    <submittedName>
        <fullName evidence="1">Uncharacterized protein</fullName>
    </submittedName>
</protein>